<feature type="compositionally biased region" description="Polar residues" evidence="1">
    <location>
        <begin position="1"/>
        <end position="13"/>
    </location>
</feature>
<evidence type="ECO:0000313" key="3">
    <source>
        <dbReference type="Proteomes" id="UP001283361"/>
    </source>
</evidence>
<dbReference type="Proteomes" id="UP001283361">
    <property type="component" value="Unassembled WGS sequence"/>
</dbReference>
<gene>
    <name evidence="2" type="ORF">RRG08_016117</name>
</gene>
<sequence>MTGTLLWQTSRAAESTDRDKNPGELTLRAYRTNSSAEWAARKSGTVASWCESWPLSVSLSYLGNEHREKTGSDRLRLTVLPLIGRANRLNIVGARPGRNSETERRSCRCGGSCNCGLYSGVERTPCWQDLEWKPQCHKSNLPPSY</sequence>
<comment type="caution">
    <text evidence="2">The sequence shown here is derived from an EMBL/GenBank/DDBJ whole genome shotgun (WGS) entry which is preliminary data.</text>
</comment>
<name>A0AAE0ZPP3_9GAST</name>
<feature type="region of interest" description="Disordered" evidence="1">
    <location>
        <begin position="1"/>
        <end position="21"/>
    </location>
</feature>
<organism evidence="2 3">
    <name type="scientific">Elysia crispata</name>
    <name type="common">lettuce slug</name>
    <dbReference type="NCBI Taxonomy" id="231223"/>
    <lineage>
        <taxon>Eukaryota</taxon>
        <taxon>Metazoa</taxon>
        <taxon>Spiralia</taxon>
        <taxon>Lophotrochozoa</taxon>
        <taxon>Mollusca</taxon>
        <taxon>Gastropoda</taxon>
        <taxon>Heterobranchia</taxon>
        <taxon>Euthyneura</taxon>
        <taxon>Panpulmonata</taxon>
        <taxon>Sacoglossa</taxon>
        <taxon>Placobranchoidea</taxon>
        <taxon>Plakobranchidae</taxon>
        <taxon>Elysia</taxon>
    </lineage>
</organism>
<keyword evidence="3" id="KW-1185">Reference proteome</keyword>
<protein>
    <submittedName>
        <fullName evidence="2">Uncharacterized protein</fullName>
    </submittedName>
</protein>
<dbReference type="EMBL" id="JAWDGP010003608">
    <property type="protein sequence ID" value="KAK3772706.1"/>
    <property type="molecule type" value="Genomic_DNA"/>
</dbReference>
<accession>A0AAE0ZPP3</accession>
<dbReference type="AlphaFoldDB" id="A0AAE0ZPP3"/>
<evidence type="ECO:0000313" key="2">
    <source>
        <dbReference type="EMBL" id="KAK3772706.1"/>
    </source>
</evidence>
<reference evidence="2" key="1">
    <citation type="journal article" date="2023" name="G3 (Bethesda)">
        <title>A reference genome for the long-term kleptoplast-retaining sea slug Elysia crispata morphotype clarki.</title>
        <authorList>
            <person name="Eastman K.E."/>
            <person name="Pendleton A.L."/>
            <person name="Shaikh M.A."/>
            <person name="Suttiyut T."/>
            <person name="Ogas R."/>
            <person name="Tomko P."/>
            <person name="Gavelis G."/>
            <person name="Widhalm J.R."/>
            <person name="Wisecaver J.H."/>
        </authorList>
    </citation>
    <scope>NUCLEOTIDE SEQUENCE</scope>
    <source>
        <strain evidence="2">ECLA1</strain>
    </source>
</reference>
<proteinExistence type="predicted"/>
<evidence type="ECO:0000256" key="1">
    <source>
        <dbReference type="SAM" id="MobiDB-lite"/>
    </source>
</evidence>